<evidence type="ECO:0000313" key="1">
    <source>
        <dbReference type="EMBL" id="CAD9040076.1"/>
    </source>
</evidence>
<accession>A0A7S1NTX8</accession>
<sequence>MPVWQAWRGWNSDAWYCRMSRICSQKFVLTVMPLTCTSQSLTIMAKPKAITWGKHPFRSHHGQVGSKKIFLNLLLDLAQMIEMQPQNWYADCDFVSIYHCPDDHFLL</sequence>
<protein>
    <submittedName>
        <fullName evidence="1">Uncharacterized protein</fullName>
    </submittedName>
</protein>
<gene>
    <name evidence="1" type="ORF">EGYM00392_LOCUS51242</name>
</gene>
<dbReference type="AlphaFoldDB" id="A0A7S1NTX8"/>
<name>A0A7S1NTX8_9EUGL</name>
<proteinExistence type="predicted"/>
<reference evidence="1" key="1">
    <citation type="submission" date="2021-01" db="EMBL/GenBank/DDBJ databases">
        <authorList>
            <person name="Corre E."/>
            <person name="Pelletier E."/>
            <person name="Niang G."/>
            <person name="Scheremetjew M."/>
            <person name="Finn R."/>
            <person name="Kale V."/>
            <person name="Holt S."/>
            <person name="Cochrane G."/>
            <person name="Meng A."/>
            <person name="Brown T."/>
            <person name="Cohen L."/>
        </authorList>
    </citation>
    <scope>NUCLEOTIDE SEQUENCE</scope>
    <source>
        <strain evidence="1">NIES-381</strain>
    </source>
</reference>
<organism evidence="1">
    <name type="scientific">Eutreptiella gymnastica</name>
    <dbReference type="NCBI Taxonomy" id="73025"/>
    <lineage>
        <taxon>Eukaryota</taxon>
        <taxon>Discoba</taxon>
        <taxon>Euglenozoa</taxon>
        <taxon>Euglenida</taxon>
        <taxon>Spirocuta</taxon>
        <taxon>Euglenophyceae</taxon>
        <taxon>Eutreptiales</taxon>
        <taxon>Eutreptiaceae</taxon>
        <taxon>Eutreptiella</taxon>
    </lineage>
</organism>
<dbReference type="EMBL" id="HBGA01139442">
    <property type="protein sequence ID" value="CAD9040076.1"/>
    <property type="molecule type" value="Transcribed_RNA"/>
</dbReference>